<evidence type="ECO:0000256" key="1">
    <source>
        <dbReference type="SAM" id="Phobius"/>
    </source>
</evidence>
<comment type="caution">
    <text evidence="2">The sequence shown here is derived from an EMBL/GenBank/DDBJ whole genome shotgun (WGS) entry which is preliminary data.</text>
</comment>
<feature type="transmembrane region" description="Helical" evidence="1">
    <location>
        <begin position="6"/>
        <end position="26"/>
    </location>
</feature>
<evidence type="ECO:0000313" key="3">
    <source>
        <dbReference type="Proteomes" id="UP000076584"/>
    </source>
</evidence>
<dbReference type="Proteomes" id="UP000076584">
    <property type="component" value="Unassembled WGS sequence"/>
</dbReference>
<sequence length="90" mass="9860">MLCYLPLNQAAMYTFAANALFILLTTEFMDRIGGPKDVTWLAPHQKLYYSARAAASGFKATTEMNGALKAGTALVTIFVGFVVYKFPSKL</sequence>
<keyword evidence="1" id="KW-1133">Transmembrane helix</keyword>
<reference evidence="2 3" key="1">
    <citation type="submission" date="2015-06" db="EMBL/GenBank/DDBJ databases">
        <title>Survival trade-offs in plant roots during colonization by closely related pathogenic and mutualistic fungi.</title>
        <authorList>
            <person name="Hacquard S."/>
            <person name="Kracher B."/>
            <person name="Hiruma K."/>
            <person name="Weinman A."/>
            <person name="Muench P."/>
            <person name="Garrido Oter R."/>
            <person name="Ver Loren van Themaat E."/>
            <person name="Dallerey J.-F."/>
            <person name="Damm U."/>
            <person name="Henrissat B."/>
            <person name="Lespinet O."/>
            <person name="Thon M."/>
            <person name="Kemen E."/>
            <person name="McHardy A.C."/>
            <person name="Schulze-Lefert P."/>
            <person name="O'Connell R.J."/>
        </authorList>
    </citation>
    <scope>NUCLEOTIDE SEQUENCE [LARGE SCALE GENOMIC DNA]</scope>
    <source>
        <strain evidence="2 3">MAFF 238704</strain>
    </source>
</reference>
<proteinExistence type="predicted"/>
<keyword evidence="1" id="KW-0472">Membrane</keyword>
<feature type="transmembrane region" description="Helical" evidence="1">
    <location>
        <begin position="66"/>
        <end position="84"/>
    </location>
</feature>
<accession>A0A167DZC6</accession>
<keyword evidence="3" id="KW-1185">Reference proteome</keyword>
<gene>
    <name evidence="2" type="ORF">CI238_05207</name>
</gene>
<dbReference type="EMBL" id="LFIW01000859">
    <property type="protein sequence ID" value="KZL84521.1"/>
    <property type="molecule type" value="Genomic_DNA"/>
</dbReference>
<dbReference type="AlphaFoldDB" id="A0A167DZC6"/>
<evidence type="ECO:0000313" key="2">
    <source>
        <dbReference type="EMBL" id="KZL84521.1"/>
    </source>
</evidence>
<protein>
    <submittedName>
        <fullName evidence="2">Uncharacterized protein</fullName>
    </submittedName>
</protein>
<name>A0A167DZC6_COLIC</name>
<feature type="non-terminal residue" evidence="2">
    <location>
        <position position="90"/>
    </location>
</feature>
<keyword evidence="1" id="KW-0812">Transmembrane</keyword>
<organism evidence="2 3">
    <name type="scientific">Colletotrichum incanum</name>
    <name type="common">Soybean anthracnose fungus</name>
    <dbReference type="NCBI Taxonomy" id="1573173"/>
    <lineage>
        <taxon>Eukaryota</taxon>
        <taxon>Fungi</taxon>
        <taxon>Dikarya</taxon>
        <taxon>Ascomycota</taxon>
        <taxon>Pezizomycotina</taxon>
        <taxon>Sordariomycetes</taxon>
        <taxon>Hypocreomycetidae</taxon>
        <taxon>Glomerellales</taxon>
        <taxon>Glomerellaceae</taxon>
        <taxon>Colletotrichum</taxon>
        <taxon>Colletotrichum spaethianum species complex</taxon>
    </lineage>
</organism>